<evidence type="ECO:0000256" key="4">
    <source>
        <dbReference type="ARBA" id="ARBA00022989"/>
    </source>
</evidence>
<feature type="transmembrane region" description="Helical" evidence="6">
    <location>
        <begin position="62"/>
        <end position="82"/>
    </location>
</feature>
<feature type="transmembrane region" description="Helical" evidence="6">
    <location>
        <begin position="260"/>
        <end position="276"/>
    </location>
</feature>
<accession>A0ABX3B626</accession>
<evidence type="ECO:0000256" key="5">
    <source>
        <dbReference type="ARBA" id="ARBA00023136"/>
    </source>
</evidence>
<dbReference type="InterPro" id="IPR000620">
    <property type="entry name" value="EamA_dom"/>
</dbReference>
<feature type="transmembrane region" description="Helical" evidence="6">
    <location>
        <begin position="88"/>
        <end position="108"/>
    </location>
</feature>
<feature type="domain" description="EamA" evidence="7">
    <location>
        <begin position="145"/>
        <end position="276"/>
    </location>
</feature>
<feature type="transmembrane region" description="Helical" evidence="6">
    <location>
        <begin position="235"/>
        <end position="254"/>
    </location>
</feature>
<dbReference type="RefSeq" id="WP_017102384.1">
    <property type="nucleotide sequence ID" value="NZ_AJZO02000209.1"/>
</dbReference>
<evidence type="ECO:0000256" key="1">
    <source>
        <dbReference type="ARBA" id="ARBA00004141"/>
    </source>
</evidence>
<comment type="subcellular location">
    <subcellularLocation>
        <location evidence="1">Membrane</location>
        <topology evidence="1">Multi-pass membrane protein</topology>
    </subcellularLocation>
</comment>
<evidence type="ECO:0000313" key="8">
    <source>
        <dbReference type="EMBL" id="OEF46784.1"/>
    </source>
</evidence>
<dbReference type="PANTHER" id="PTHR32322">
    <property type="entry name" value="INNER MEMBRANE TRANSPORTER"/>
    <property type="match status" value="1"/>
</dbReference>
<comment type="caution">
    <text evidence="8">The sequence shown here is derived from an EMBL/GenBank/DDBJ whole genome shotgun (WGS) entry which is preliminary data.</text>
</comment>
<dbReference type="SUPFAM" id="SSF103481">
    <property type="entry name" value="Multidrug resistance efflux transporter EmrE"/>
    <property type="match status" value="1"/>
</dbReference>
<evidence type="ECO:0000256" key="3">
    <source>
        <dbReference type="ARBA" id="ARBA00022692"/>
    </source>
</evidence>
<proteinExistence type="inferred from homology"/>
<name>A0ABX3B626_9VIBR</name>
<evidence type="ECO:0000256" key="2">
    <source>
        <dbReference type="ARBA" id="ARBA00007362"/>
    </source>
</evidence>
<evidence type="ECO:0000256" key="6">
    <source>
        <dbReference type="SAM" id="Phobius"/>
    </source>
</evidence>
<dbReference type="InterPro" id="IPR050638">
    <property type="entry name" value="AA-Vitamin_Transporters"/>
</dbReference>
<dbReference type="PANTHER" id="PTHR32322:SF2">
    <property type="entry name" value="EAMA DOMAIN-CONTAINING PROTEIN"/>
    <property type="match status" value="1"/>
</dbReference>
<comment type="similarity">
    <text evidence="2">Belongs to the EamA transporter family.</text>
</comment>
<dbReference type="Proteomes" id="UP000094638">
    <property type="component" value="Unassembled WGS sequence"/>
</dbReference>
<dbReference type="InterPro" id="IPR037185">
    <property type="entry name" value="EmrE-like"/>
</dbReference>
<protein>
    <recommendedName>
        <fullName evidence="7">EamA domain-containing protein</fullName>
    </recommendedName>
</protein>
<feature type="transmembrane region" description="Helical" evidence="6">
    <location>
        <begin position="200"/>
        <end position="223"/>
    </location>
</feature>
<feature type="transmembrane region" description="Helical" evidence="6">
    <location>
        <begin position="115"/>
        <end position="132"/>
    </location>
</feature>
<keyword evidence="4 6" id="KW-1133">Transmembrane helix</keyword>
<dbReference type="EMBL" id="AJZO02000209">
    <property type="protein sequence ID" value="OEF46784.1"/>
    <property type="molecule type" value="Genomic_DNA"/>
</dbReference>
<organism evidence="8 9">
    <name type="scientific">Vibrio tasmaniensis 1F-267</name>
    <dbReference type="NCBI Taxonomy" id="1191324"/>
    <lineage>
        <taxon>Bacteria</taxon>
        <taxon>Pseudomonadati</taxon>
        <taxon>Pseudomonadota</taxon>
        <taxon>Gammaproteobacteria</taxon>
        <taxon>Vibrionales</taxon>
        <taxon>Vibrionaceae</taxon>
        <taxon>Vibrio</taxon>
    </lineage>
</organism>
<evidence type="ECO:0000313" key="9">
    <source>
        <dbReference type="Proteomes" id="UP000094638"/>
    </source>
</evidence>
<sequence length="282" mass="30680">MKYIGFIFILLWSSGYISSSIGLMYTNPLSFITLRVVVALFVFILLNFLFAESGSVMSRKDIIMSLWVGLFIQFLYPVLFSYSLSEGISPAMLTVVLGLQPVVTLMISRGWTSKIQIGAIIGCVLGTVLLSVENMSLGTSSEVNMLYAVLSLLGITFGTAIQKRYCSHIPIQKTMGIQCLSALLALVPTTLLWSEFAVEWTAPFLVALLWQSIAISSLASVLLIHALKSGTVTNVSTYFSCVPACTSVLSYLILDSELTIIMGVGIGFICVCTYLVQNPQST</sequence>
<keyword evidence="3 6" id="KW-0812">Transmembrane</keyword>
<feature type="transmembrane region" description="Helical" evidence="6">
    <location>
        <begin position="144"/>
        <end position="162"/>
    </location>
</feature>
<keyword evidence="9" id="KW-1185">Reference proteome</keyword>
<feature type="transmembrane region" description="Helical" evidence="6">
    <location>
        <begin position="29"/>
        <end position="50"/>
    </location>
</feature>
<reference evidence="8 9" key="1">
    <citation type="journal article" date="2012" name="Science">
        <title>Ecological populations of bacteria act as socially cohesive units of antibiotic production and resistance.</title>
        <authorList>
            <person name="Cordero O.X."/>
            <person name="Wildschutte H."/>
            <person name="Kirkup B."/>
            <person name="Proehl S."/>
            <person name="Ngo L."/>
            <person name="Hussain F."/>
            <person name="Le Roux F."/>
            <person name="Mincer T."/>
            <person name="Polz M.F."/>
        </authorList>
    </citation>
    <scope>NUCLEOTIDE SEQUENCE [LARGE SCALE GENOMIC DNA]</scope>
    <source>
        <strain evidence="8 9">1F-267</strain>
    </source>
</reference>
<evidence type="ECO:0000259" key="7">
    <source>
        <dbReference type="Pfam" id="PF00892"/>
    </source>
</evidence>
<dbReference type="Pfam" id="PF00892">
    <property type="entry name" value="EamA"/>
    <property type="match status" value="2"/>
</dbReference>
<keyword evidence="5 6" id="KW-0472">Membrane</keyword>
<feature type="domain" description="EamA" evidence="7">
    <location>
        <begin position="5"/>
        <end position="130"/>
    </location>
</feature>
<feature type="transmembrane region" description="Helical" evidence="6">
    <location>
        <begin position="174"/>
        <end position="194"/>
    </location>
</feature>
<gene>
    <name evidence="8" type="ORF">A163_22530</name>
</gene>